<organism evidence="2 3">
    <name type="scientific">Gymnopilus junonius</name>
    <name type="common">Spectacular rustgill mushroom</name>
    <name type="synonym">Gymnopilus spectabilis subsp. junonius</name>
    <dbReference type="NCBI Taxonomy" id="109634"/>
    <lineage>
        <taxon>Eukaryota</taxon>
        <taxon>Fungi</taxon>
        <taxon>Dikarya</taxon>
        <taxon>Basidiomycota</taxon>
        <taxon>Agaricomycotina</taxon>
        <taxon>Agaricomycetes</taxon>
        <taxon>Agaricomycetidae</taxon>
        <taxon>Agaricales</taxon>
        <taxon>Agaricineae</taxon>
        <taxon>Hymenogastraceae</taxon>
        <taxon>Gymnopilus</taxon>
    </lineage>
</organism>
<evidence type="ECO:0000256" key="1">
    <source>
        <dbReference type="SAM" id="MobiDB-lite"/>
    </source>
</evidence>
<dbReference type="AlphaFoldDB" id="A0A9P5TKW2"/>
<evidence type="ECO:0000313" key="3">
    <source>
        <dbReference type="Proteomes" id="UP000724874"/>
    </source>
</evidence>
<dbReference type="Proteomes" id="UP000724874">
    <property type="component" value="Unassembled WGS sequence"/>
</dbReference>
<sequence>MKIFTLRVLFSSFVVCPGLLVFSFPQPRESRMSETSSTSQSLGGRPGWNPRWGIGPVIPPPGVLLDLKINRPALATPWPKQVNDVNAVDQSA</sequence>
<feature type="region of interest" description="Disordered" evidence="1">
    <location>
        <begin position="27"/>
        <end position="46"/>
    </location>
</feature>
<name>A0A9P5TKW2_GYMJU</name>
<evidence type="ECO:0000313" key="2">
    <source>
        <dbReference type="EMBL" id="KAF8887268.1"/>
    </source>
</evidence>
<protein>
    <submittedName>
        <fullName evidence="2">Uncharacterized protein</fullName>
    </submittedName>
</protein>
<proteinExistence type="predicted"/>
<comment type="caution">
    <text evidence="2">The sequence shown here is derived from an EMBL/GenBank/DDBJ whole genome shotgun (WGS) entry which is preliminary data.</text>
</comment>
<keyword evidence="3" id="KW-1185">Reference proteome</keyword>
<gene>
    <name evidence="2" type="ORF">CPB84DRAFT_1787012</name>
</gene>
<reference evidence="2" key="1">
    <citation type="submission" date="2020-11" db="EMBL/GenBank/DDBJ databases">
        <authorList>
            <consortium name="DOE Joint Genome Institute"/>
            <person name="Ahrendt S."/>
            <person name="Riley R."/>
            <person name="Andreopoulos W."/>
            <person name="LaButti K."/>
            <person name="Pangilinan J."/>
            <person name="Ruiz-duenas F.J."/>
            <person name="Barrasa J.M."/>
            <person name="Sanchez-Garcia M."/>
            <person name="Camarero S."/>
            <person name="Miyauchi S."/>
            <person name="Serrano A."/>
            <person name="Linde D."/>
            <person name="Babiker R."/>
            <person name="Drula E."/>
            <person name="Ayuso-Fernandez I."/>
            <person name="Pacheco R."/>
            <person name="Padilla G."/>
            <person name="Ferreira P."/>
            <person name="Barriuso J."/>
            <person name="Kellner H."/>
            <person name="Castanera R."/>
            <person name="Alfaro M."/>
            <person name="Ramirez L."/>
            <person name="Pisabarro A.G."/>
            <person name="Kuo A."/>
            <person name="Tritt A."/>
            <person name="Lipzen A."/>
            <person name="He G."/>
            <person name="Yan M."/>
            <person name="Ng V."/>
            <person name="Cullen D."/>
            <person name="Martin F."/>
            <person name="Rosso M.-N."/>
            <person name="Henrissat B."/>
            <person name="Hibbett D."/>
            <person name="Martinez A.T."/>
            <person name="Grigoriev I.V."/>
        </authorList>
    </citation>
    <scope>NUCLEOTIDE SEQUENCE</scope>
    <source>
        <strain evidence="2">AH 44721</strain>
    </source>
</reference>
<accession>A0A9P5TKW2</accession>
<dbReference type="EMBL" id="JADNYJ010000091">
    <property type="protein sequence ID" value="KAF8887268.1"/>
    <property type="molecule type" value="Genomic_DNA"/>
</dbReference>